<dbReference type="Pfam" id="PF25873">
    <property type="entry name" value="WHD_MalT"/>
    <property type="match status" value="1"/>
</dbReference>
<dbReference type="InterPro" id="IPR059106">
    <property type="entry name" value="WHD_MalT"/>
</dbReference>
<dbReference type="InterPro" id="IPR003593">
    <property type="entry name" value="AAA+_ATPase"/>
</dbReference>
<protein>
    <submittedName>
        <fullName evidence="6">LuxR C-terminal-related transcriptional regulator</fullName>
    </submittedName>
</protein>
<proteinExistence type="predicted"/>
<gene>
    <name evidence="6" type="ORF">OKJ99_06470</name>
</gene>
<dbReference type="PANTHER" id="PTHR44688:SF16">
    <property type="entry name" value="DNA-BINDING TRANSCRIPTIONAL ACTIVATOR DEVR_DOSR"/>
    <property type="match status" value="1"/>
</dbReference>
<dbReference type="InterPro" id="IPR027417">
    <property type="entry name" value="P-loop_NTPase"/>
</dbReference>
<feature type="compositionally biased region" description="Basic and acidic residues" evidence="4">
    <location>
        <begin position="1"/>
        <end position="17"/>
    </location>
</feature>
<reference evidence="6 7" key="1">
    <citation type="submission" date="2022-10" db="EMBL/GenBank/DDBJ databases">
        <authorList>
            <person name="Xie J."/>
            <person name="Shen N."/>
        </authorList>
    </citation>
    <scope>NUCLEOTIDE SEQUENCE [LARGE SCALE GENOMIC DNA]</scope>
    <source>
        <strain evidence="6 7">YIM65594</strain>
    </source>
</reference>
<organism evidence="6 7">
    <name type="scientific">Streptomyces endophyticus</name>
    <dbReference type="NCBI Taxonomy" id="714166"/>
    <lineage>
        <taxon>Bacteria</taxon>
        <taxon>Bacillati</taxon>
        <taxon>Actinomycetota</taxon>
        <taxon>Actinomycetes</taxon>
        <taxon>Kitasatosporales</taxon>
        <taxon>Streptomycetaceae</taxon>
        <taxon>Streptomyces</taxon>
    </lineage>
</organism>
<dbReference type="CDD" id="cd06170">
    <property type="entry name" value="LuxR_C_like"/>
    <property type="match status" value="1"/>
</dbReference>
<name>A0ABU6EZG9_9ACTN</name>
<dbReference type="SUPFAM" id="SSF52540">
    <property type="entry name" value="P-loop containing nucleoside triphosphate hydrolases"/>
    <property type="match status" value="1"/>
</dbReference>
<dbReference type="InterPro" id="IPR000792">
    <property type="entry name" value="Tscrpt_reg_LuxR_C"/>
</dbReference>
<dbReference type="InterPro" id="IPR016032">
    <property type="entry name" value="Sig_transdc_resp-reg_C-effctor"/>
</dbReference>
<keyword evidence="1" id="KW-0805">Transcription regulation</keyword>
<dbReference type="Gene3D" id="1.10.10.10">
    <property type="entry name" value="Winged helix-like DNA-binding domain superfamily/Winged helix DNA-binding domain"/>
    <property type="match status" value="1"/>
</dbReference>
<evidence type="ECO:0000256" key="3">
    <source>
        <dbReference type="ARBA" id="ARBA00023163"/>
    </source>
</evidence>
<feature type="domain" description="HTH luxR-type" evidence="5">
    <location>
        <begin position="693"/>
        <end position="758"/>
    </location>
</feature>
<dbReference type="Proteomes" id="UP001354931">
    <property type="component" value="Unassembled WGS sequence"/>
</dbReference>
<comment type="caution">
    <text evidence="6">The sequence shown here is derived from an EMBL/GenBank/DDBJ whole genome shotgun (WGS) entry which is preliminary data.</text>
</comment>
<dbReference type="EMBL" id="JAOZYC010000035">
    <property type="protein sequence ID" value="MEB8337158.1"/>
    <property type="molecule type" value="Genomic_DNA"/>
</dbReference>
<accession>A0ABU6EZG9</accession>
<feature type="region of interest" description="Disordered" evidence="4">
    <location>
        <begin position="1"/>
        <end position="22"/>
    </location>
</feature>
<evidence type="ECO:0000259" key="5">
    <source>
        <dbReference type="PROSITE" id="PS50043"/>
    </source>
</evidence>
<keyword evidence="2" id="KW-0238">DNA-binding</keyword>
<dbReference type="Gene3D" id="3.40.50.300">
    <property type="entry name" value="P-loop containing nucleotide triphosphate hydrolases"/>
    <property type="match status" value="1"/>
</dbReference>
<evidence type="ECO:0000256" key="4">
    <source>
        <dbReference type="SAM" id="MobiDB-lite"/>
    </source>
</evidence>
<evidence type="ECO:0000313" key="7">
    <source>
        <dbReference type="Proteomes" id="UP001354931"/>
    </source>
</evidence>
<keyword evidence="7" id="KW-1185">Reference proteome</keyword>
<dbReference type="Pfam" id="PF00196">
    <property type="entry name" value="GerE"/>
    <property type="match status" value="1"/>
</dbReference>
<dbReference type="PROSITE" id="PS50043">
    <property type="entry name" value="HTH_LUXR_2"/>
    <property type="match status" value="1"/>
</dbReference>
<dbReference type="PANTHER" id="PTHR44688">
    <property type="entry name" value="DNA-BINDING TRANSCRIPTIONAL ACTIVATOR DEVR_DOSR"/>
    <property type="match status" value="1"/>
</dbReference>
<sequence length="760" mass="82249">MAEWSHRTPDGEQRAEQADSVPALPDWIVPRPRLTDQLARGVRGPLTVVVGPVGAGKTALALEWVHTRRPSWPLAWVACDGPAEHPGVFWQRVFGALRAAGVAVPEPAASEDGPLLVATLAACLNRHDEPAVLVLDDFQPALDSPIARGVTHLLRHAPDKLRLVVLARRDPPLHLYRGRLTSEVAEVRTADLAFDDREAAALLAQHGIDVTKQTVSTLRRRADGWAAGLRLAAMSMERHGDPERFVAQFAGDDEAIASYLIEEVLDQQSPGMRRLLLTTSVLDRVNAELAAELAGDTDGALFAGLVRENSFLRPVGQGWYRCHQMFADVLRTCLRHETPGLVAPLHRTAATWLAGHGLLADAVRHLFAAGDWDEAARLIVHRLAIGQVLGLARTRLPVDAGRRPPDEPSAEEPESALLAAAVARTRRDDQACTRSLERSAELLDRLPPGEDDRVARCRLVHAVIRMERLRCRDPRRAGAAAADAEAAGPHVPHTLLAERPEIPALILTVRGCGELRAGSLKAAQASLTRGLKAAGAAGNGALRRDCLVELALLEALRGRFRAADELTAQAVQPPMPPWTAGEPARATLHLVRAWSALARGEPGRARHELAHGDGVQGKARDPFLAELGGVVARIAATMERGVGGAEAVANAVTVSRLPQTVQRTLAPTCARLLSPALPRRARAAAPPEQDPFAQVPAERLSARERDVLDRLAQMMTTEEIADELYLSVNTVKTHLKSVYRKLAVSRRSAAVRRARELQIL</sequence>
<dbReference type="RefSeq" id="WP_326014796.1">
    <property type="nucleotide sequence ID" value="NZ_JAOZYC010000035.1"/>
</dbReference>
<dbReference type="SMART" id="SM00421">
    <property type="entry name" value="HTH_LUXR"/>
    <property type="match status" value="1"/>
</dbReference>
<dbReference type="InterPro" id="IPR036388">
    <property type="entry name" value="WH-like_DNA-bd_sf"/>
</dbReference>
<dbReference type="PRINTS" id="PR00038">
    <property type="entry name" value="HTHLUXR"/>
</dbReference>
<dbReference type="SUPFAM" id="SSF46894">
    <property type="entry name" value="C-terminal effector domain of the bipartite response regulators"/>
    <property type="match status" value="1"/>
</dbReference>
<evidence type="ECO:0000313" key="6">
    <source>
        <dbReference type="EMBL" id="MEB8337158.1"/>
    </source>
</evidence>
<dbReference type="SMART" id="SM00382">
    <property type="entry name" value="AAA"/>
    <property type="match status" value="1"/>
</dbReference>
<evidence type="ECO:0000256" key="2">
    <source>
        <dbReference type="ARBA" id="ARBA00023125"/>
    </source>
</evidence>
<keyword evidence="3" id="KW-0804">Transcription</keyword>
<evidence type="ECO:0000256" key="1">
    <source>
        <dbReference type="ARBA" id="ARBA00023015"/>
    </source>
</evidence>